<dbReference type="RefSeq" id="WP_091839851.1">
    <property type="nucleotide sequence ID" value="NZ_FPAA01000020.1"/>
</dbReference>
<evidence type="ECO:0000313" key="2">
    <source>
        <dbReference type="Proteomes" id="UP000198660"/>
    </source>
</evidence>
<reference evidence="2" key="1">
    <citation type="submission" date="2016-10" db="EMBL/GenBank/DDBJ databases">
        <authorList>
            <person name="Varghese N."/>
            <person name="Submissions S."/>
        </authorList>
    </citation>
    <scope>NUCLEOTIDE SEQUENCE [LARGE SCALE GENOMIC DNA]</scope>
    <source>
        <strain evidence="2">DSM 45789</strain>
    </source>
</reference>
<organism evidence="1 2">
    <name type="scientific">Marininema halotolerans</name>
    <dbReference type="NCBI Taxonomy" id="1155944"/>
    <lineage>
        <taxon>Bacteria</taxon>
        <taxon>Bacillati</taxon>
        <taxon>Bacillota</taxon>
        <taxon>Bacilli</taxon>
        <taxon>Bacillales</taxon>
        <taxon>Thermoactinomycetaceae</taxon>
        <taxon>Marininema</taxon>
    </lineage>
</organism>
<dbReference type="EMBL" id="FPAA01000020">
    <property type="protein sequence ID" value="SFT04556.1"/>
    <property type="molecule type" value="Genomic_DNA"/>
</dbReference>
<name>A0A1I6UT23_9BACL</name>
<dbReference type="AlphaFoldDB" id="A0A1I6UT23"/>
<accession>A0A1I6UT23</accession>
<evidence type="ECO:0000313" key="1">
    <source>
        <dbReference type="EMBL" id="SFT04556.1"/>
    </source>
</evidence>
<gene>
    <name evidence="1" type="ORF">SAMN05444972_12011</name>
</gene>
<dbReference type="Proteomes" id="UP000198660">
    <property type="component" value="Unassembled WGS sequence"/>
</dbReference>
<protein>
    <submittedName>
        <fullName evidence="1">Uncharacterized protein</fullName>
    </submittedName>
</protein>
<keyword evidence="2" id="KW-1185">Reference proteome</keyword>
<dbReference type="OrthoDB" id="2109825at2"/>
<sequence length="112" mass="13115">MKVVVPKTGDPWSDIGIVAFFQNLEIIQNEDEELFESLRLTPGFLEFEVEEDYLEDLKAYLIESIKAKINHLLLPPIELKLLAQQEWNKEKESGFIDERYKTPLSNEEITFL</sequence>
<proteinExistence type="predicted"/>